<evidence type="ECO:0000256" key="8">
    <source>
        <dbReference type="PIRNR" id="PIRNR006630"/>
    </source>
</evidence>
<comment type="similarity">
    <text evidence="2 7 8">In the C-terminal section; belongs to the NAD synthetase family.</text>
</comment>
<dbReference type="GO" id="GO:0008795">
    <property type="term" value="F:NAD+ synthase activity"/>
    <property type="evidence" value="ECO:0007669"/>
    <property type="project" value="UniProtKB-UniRule"/>
</dbReference>
<dbReference type="AlphaFoldDB" id="A0A6N3DRH2"/>
<dbReference type="InterPro" id="IPR036526">
    <property type="entry name" value="C-N_Hydrolase_sf"/>
</dbReference>
<keyword evidence="6 7" id="KW-0520">NAD</keyword>
<dbReference type="PANTHER" id="PTHR23090">
    <property type="entry name" value="NH 3 /GLUTAMINE-DEPENDENT NAD + SYNTHETASE"/>
    <property type="match status" value="1"/>
</dbReference>
<keyword evidence="5 7" id="KW-0067">ATP-binding</keyword>
<dbReference type="PROSITE" id="PS50263">
    <property type="entry name" value="CN_HYDROLASE"/>
    <property type="match status" value="1"/>
</dbReference>
<dbReference type="EC" id="6.3.5.1" evidence="7 8"/>
<comment type="catalytic activity">
    <reaction evidence="7 8">
        <text>deamido-NAD(+) + L-glutamine + ATP + H2O = L-glutamate + AMP + diphosphate + NAD(+) + H(+)</text>
        <dbReference type="Rhea" id="RHEA:24384"/>
        <dbReference type="ChEBI" id="CHEBI:15377"/>
        <dbReference type="ChEBI" id="CHEBI:15378"/>
        <dbReference type="ChEBI" id="CHEBI:29985"/>
        <dbReference type="ChEBI" id="CHEBI:30616"/>
        <dbReference type="ChEBI" id="CHEBI:33019"/>
        <dbReference type="ChEBI" id="CHEBI:57540"/>
        <dbReference type="ChEBI" id="CHEBI:58359"/>
        <dbReference type="ChEBI" id="CHEBI:58437"/>
        <dbReference type="ChEBI" id="CHEBI:456215"/>
        <dbReference type="EC" id="6.3.5.1"/>
    </reaction>
</comment>
<evidence type="ECO:0000256" key="9">
    <source>
        <dbReference type="RuleBase" id="RU003811"/>
    </source>
</evidence>
<feature type="binding site" evidence="7">
    <location>
        <position position="474"/>
    </location>
    <ligand>
        <name>deamido-NAD(+)</name>
        <dbReference type="ChEBI" id="CHEBI:58437"/>
        <note>ligand shared between two neighboring subunits</note>
    </ligand>
</feature>
<dbReference type="SUPFAM" id="SSF52402">
    <property type="entry name" value="Adenine nucleotide alpha hydrolases-like"/>
    <property type="match status" value="1"/>
</dbReference>
<feature type="active site" description="Nucleophile; for glutaminase activity" evidence="7">
    <location>
        <position position="172"/>
    </location>
</feature>
<sequence length="648" mass="71372">MRDGFIKVAAGTPQIRVADCRYNAEQIFTLMREADKQGVRVLALPELCLTGYTCGDLFLQDTLLRGAEEGLATILEATKHLDMLTALGLPVKNPWDGKLYNCAAAIHRGEILGLVPKTWLPNYGEFYEQRWFASGKDLDVTLELCGQQVSLCSRQLWACDTMPGLVVGVEVCEDLWASEPPSVALAQAGATVILNLSASDELVGKAEYRRRLVCGQSARLVCGYVYANAGEGESTTDLVFNGHDIVAENGALMAERRFATGLTVSEIDVQRLAYERRRMNTFGAPERDPMAEAHCLGVCRVSFTLEPCTTTLTRHVNPLPFVPEDGTECSEHCDEIILLAALGLKKRMEHSGAQAAVVGLSGGLDSTLAILITSVAMRLMDRPASDMIAVTMPCFGTTERTRDNAVELAERLGATLRRIDIGAAVRQHFKDIGQSMDDHDVTFENSQARERTQVLMDVANQCGGLVVGTGDLSELALGWATYNGDHMSMYSVNASIPKTLVRRLVSYVAGDKAEEDEALSHVLSDILDTPVSPELLPAIEGQIAQKTEDLVGPYELHDFFLYYAIRWAFPPRKVLRLAEHAFGRTYPRAVVLQWLRTFYRRFFAQQFKRSCLPDGPKVGSVSLSPRGDWRMPSDAVAALWLEELEGLE</sequence>
<gene>
    <name evidence="7 11" type="primary">nadE</name>
    <name evidence="11" type="ORF">FPLFYP42_01881</name>
</gene>
<dbReference type="GO" id="GO:0005737">
    <property type="term" value="C:cytoplasm"/>
    <property type="evidence" value="ECO:0007669"/>
    <property type="project" value="InterPro"/>
</dbReference>
<dbReference type="GO" id="GO:0009435">
    <property type="term" value="P:NAD+ biosynthetic process"/>
    <property type="evidence" value="ECO:0007669"/>
    <property type="project" value="UniProtKB-UniRule"/>
</dbReference>
<dbReference type="InterPro" id="IPR014445">
    <property type="entry name" value="Gln-dep_NAD_synthase"/>
</dbReference>
<dbReference type="InterPro" id="IPR003010">
    <property type="entry name" value="C-N_Hydrolase"/>
</dbReference>
<feature type="binding site" evidence="7">
    <location>
        <position position="608"/>
    </location>
    <ligand>
        <name>deamido-NAD(+)</name>
        <dbReference type="ChEBI" id="CHEBI:58437"/>
        <note>ligand shared between two neighboring subunits</note>
    </ligand>
</feature>
<feature type="binding site" evidence="7">
    <location>
        <begin position="359"/>
        <end position="366"/>
    </location>
    <ligand>
        <name>ATP</name>
        <dbReference type="ChEBI" id="CHEBI:30616"/>
    </ligand>
</feature>
<dbReference type="PANTHER" id="PTHR23090:SF9">
    <property type="entry name" value="GLUTAMINE-DEPENDENT NAD(+) SYNTHETASE"/>
    <property type="match status" value="1"/>
</dbReference>
<dbReference type="InterPro" id="IPR022310">
    <property type="entry name" value="NAD/GMP_synthase"/>
</dbReference>
<reference evidence="11" key="1">
    <citation type="submission" date="2019-11" db="EMBL/GenBank/DDBJ databases">
        <authorList>
            <person name="Feng L."/>
        </authorList>
    </citation>
    <scope>NUCLEOTIDE SEQUENCE</scope>
    <source>
        <strain evidence="11">FplautiiLFYP42</strain>
    </source>
</reference>
<evidence type="ECO:0000256" key="1">
    <source>
        <dbReference type="ARBA" id="ARBA00005188"/>
    </source>
</evidence>
<evidence type="ECO:0000256" key="7">
    <source>
        <dbReference type="HAMAP-Rule" id="MF_02090"/>
    </source>
</evidence>
<feature type="binding site" evidence="7">
    <location>
        <position position="469"/>
    </location>
    <ligand>
        <name>ATP</name>
        <dbReference type="ChEBI" id="CHEBI:30616"/>
    </ligand>
</feature>
<dbReference type="InterPro" id="IPR003694">
    <property type="entry name" value="NAD_synthase"/>
</dbReference>
<dbReference type="EMBL" id="CACRUB010000031">
    <property type="protein sequence ID" value="VYU30862.1"/>
    <property type="molecule type" value="Genomic_DNA"/>
</dbReference>
<dbReference type="GO" id="GO:0005524">
    <property type="term" value="F:ATP binding"/>
    <property type="evidence" value="ECO:0007669"/>
    <property type="project" value="UniProtKB-UniRule"/>
</dbReference>
<feature type="binding site" evidence="7">
    <location>
        <position position="199"/>
    </location>
    <ligand>
        <name>L-glutamine</name>
        <dbReference type="ChEBI" id="CHEBI:58359"/>
    </ligand>
</feature>
<organism evidence="11">
    <name type="scientific">Flavonifractor plautii</name>
    <name type="common">Fusobacterium plautii</name>
    <dbReference type="NCBI Taxonomy" id="292800"/>
    <lineage>
        <taxon>Bacteria</taxon>
        <taxon>Bacillati</taxon>
        <taxon>Bacillota</taxon>
        <taxon>Clostridia</taxon>
        <taxon>Eubacteriales</taxon>
        <taxon>Oscillospiraceae</taxon>
        <taxon>Flavonifractor</taxon>
    </lineage>
</organism>
<evidence type="ECO:0000256" key="5">
    <source>
        <dbReference type="ARBA" id="ARBA00022840"/>
    </source>
</evidence>
<feature type="binding site" evidence="7">
    <location>
        <begin position="479"/>
        <end position="482"/>
    </location>
    <ligand>
        <name>deamido-NAD(+)</name>
        <dbReference type="ChEBI" id="CHEBI:58437"/>
        <note>ligand shared between two neighboring subunits</note>
    </ligand>
</feature>
<evidence type="ECO:0000256" key="6">
    <source>
        <dbReference type="ARBA" id="ARBA00023027"/>
    </source>
</evidence>
<comment type="pathway">
    <text evidence="1 7 8">Cofactor biosynthesis; NAD(+) biosynthesis; NAD(+) from deamido-NAD(+) (L-Gln route): step 1/1.</text>
</comment>
<dbReference type="Gene3D" id="3.40.50.620">
    <property type="entry name" value="HUPs"/>
    <property type="match status" value="1"/>
</dbReference>
<name>A0A6N3DRH2_FLAPL</name>
<dbReference type="InterPro" id="IPR014729">
    <property type="entry name" value="Rossmann-like_a/b/a_fold"/>
</dbReference>
<feature type="active site" description="Proton acceptor; for glutaminase activity" evidence="7">
    <location>
        <position position="46"/>
    </location>
</feature>
<comment type="function">
    <text evidence="7">Catalyzes the ATP-dependent amidation of deamido-NAD to form NAD. Uses L-glutamine as a nitrogen source.</text>
</comment>
<dbReference type="CDD" id="cd00553">
    <property type="entry name" value="NAD_synthase"/>
    <property type="match status" value="1"/>
</dbReference>
<proteinExistence type="inferred from homology"/>
<comment type="similarity">
    <text evidence="9">Belongs to the NAD synthetase family.</text>
</comment>
<keyword evidence="4 7" id="KW-0547">Nucleotide-binding</keyword>
<evidence type="ECO:0000313" key="11">
    <source>
        <dbReference type="EMBL" id="VYU30862.1"/>
    </source>
</evidence>
<feature type="binding site" evidence="7">
    <location>
        <position position="445"/>
    </location>
    <ligand>
        <name>deamido-NAD(+)</name>
        <dbReference type="ChEBI" id="CHEBI:58437"/>
        <note>ligand shared between two neighboring subunits</note>
    </ligand>
</feature>
<evidence type="ECO:0000256" key="4">
    <source>
        <dbReference type="ARBA" id="ARBA00022741"/>
    </source>
</evidence>
<dbReference type="HAMAP" id="MF_02090">
    <property type="entry name" value="NadE_glutamine_dep"/>
    <property type="match status" value="1"/>
</dbReference>
<dbReference type="GO" id="GO:0003952">
    <property type="term" value="F:NAD+ synthase (glutamine-hydrolyzing) activity"/>
    <property type="evidence" value="ECO:0007669"/>
    <property type="project" value="UniProtKB-UniRule"/>
</dbReference>
<dbReference type="Gene3D" id="3.60.110.10">
    <property type="entry name" value="Carbon-nitrogen hydrolase"/>
    <property type="match status" value="1"/>
</dbReference>
<dbReference type="CDD" id="cd07570">
    <property type="entry name" value="GAT_Gln-NAD-synth"/>
    <property type="match status" value="1"/>
</dbReference>
<keyword evidence="3 7" id="KW-0436">Ligase</keyword>
<dbReference type="InterPro" id="IPR041856">
    <property type="entry name" value="NAD+_synth_C"/>
</dbReference>
<evidence type="ECO:0000259" key="10">
    <source>
        <dbReference type="PROSITE" id="PS50263"/>
    </source>
</evidence>
<dbReference type="NCBIfam" id="NF002730">
    <property type="entry name" value="PRK02628.1"/>
    <property type="match status" value="1"/>
</dbReference>
<dbReference type="GO" id="GO:0004359">
    <property type="term" value="F:glutaminase activity"/>
    <property type="evidence" value="ECO:0007669"/>
    <property type="project" value="InterPro"/>
</dbReference>
<feature type="domain" description="CN hydrolase" evidence="10">
    <location>
        <begin position="6"/>
        <end position="269"/>
    </location>
</feature>
<feature type="binding site" evidence="7">
    <location>
        <position position="123"/>
    </location>
    <ligand>
        <name>L-glutamine</name>
        <dbReference type="ChEBI" id="CHEBI:58359"/>
    </ligand>
</feature>
<dbReference type="NCBIfam" id="TIGR00552">
    <property type="entry name" value="nadE"/>
    <property type="match status" value="1"/>
</dbReference>
<dbReference type="Pfam" id="PF02540">
    <property type="entry name" value="NAD_synthase"/>
    <property type="match status" value="1"/>
</dbReference>
<protein>
    <recommendedName>
        <fullName evidence="7 8">Glutamine-dependent NAD(+) synthetase</fullName>
        <ecNumber evidence="7 8">6.3.5.1</ecNumber>
    </recommendedName>
    <alternativeName>
        <fullName evidence="7 8">NAD(+) synthase [glutamine-hydrolyzing]</fullName>
    </alternativeName>
</protein>
<dbReference type="SUPFAM" id="SSF56317">
    <property type="entry name" value="Carbon-nitrogen hydrolase"/>
    <property type="match status" value="1"/>
</dbReference>
<feature type="binding site" evidence="7">
    <location>
        <position position="205"/>
    </location>
    <ligand>
        <name>L-glutamine</name>
        <dbReference type="ChEBI" id="CHEBI:58359"/>
    </ligand>
</feature>
<dbReference type="PIRSF" id="PIRSF006630">
    <property type="entry name" value="NADS_GAT"/>
    <property type="match status" value="1"/>
</dbReference>
<evidence type="ECO:0000256" key="3">
    <source>
        <dbReference type="ARBA" id="ARBA00022598"/>
    </source>
</evidence>
<feature type="active site" description="For glutaminase activity" evidence="7">
    <location>
        <position position="117"/>
    </location>
</feature>
<dbReference type="UniPathway" id="UPA00253">
    <property type="reaction ID" value="UER00334"/>
</dbReference>
<evidence type="ECO:0000256" key="2">
    <source>
        <dbReference type="ARBA" id="ARBA00007145"/>
    </source>
</evidence>
<accession>A0A6N3DRH2</accession>
<dbReference type="Gene3D" id="1.10.10.1140">
    <property type="entry name" value="Glutamine-dependent NAD+ synthetase, C-terminal domain"/>
    <property type="match status" value="1"/>
</dbReference>
<dbReference type="Pfam" id="PF00795">
    <property type="entry name" value="CN_hydrolase"/>
    <property type="match status" value="1"/>
</dbReference>
<dbReference type="RefSeq" id="WP_156621603.1">
    <property type="nucleotide sequence ID" value="NZ_CACRUB010000031.1"/>
</dbReference>